<dbReference type="AlphaFoldDB" id="A0A1M4VKQ0"/>
<dbReference type="Proteomes" id="UP000184368">
    <property type="component" value="Unassembled WGS sequence"/>
</dbReference>
<organism evidence="2 3">
    <name type="scientific">Cnuella takakiae</name>
    <dbReference type="NCBI Taxonomy" id="1302690"/>
    <lineage>
        <taxon>Bacteria</taxon>
        <taxon>Pseudomonadati</taxon>
        <taxon>Bacteroidota</taxon>
        <taxon>Chitinophagia</taxon>
        <taxon>Chitinophagales</taxon>
        <taxon>Chitinophagaceae</taxon>
        <taxon>Cnuella</taxon>
    </lineage>
</organism>
<dbReference type="STRING" id="1302690.BUE76_12225"/>
<dbReference type="Pfam" id="PF05893">
    <property type="entry name" value="LuxC"/>
    <property type="match status" value="1"/>
</dbReference>
<evidence type="ECO:0000313" key="2">
    <source>
        <dbReference type="EMBL" id="SHE69457.1"/>
    </source>
</evidence>
<dbReference type="GO" id="GO:0003995">
    <property type="term" value="F:acyl-CoA dehydrogenase activity"/>
    <property type="evidence" value="ECO:0007669"/>
    <property type="project" value="InterPro"/>
</dbReference>
<accession>A0A1M4VKQ0</accession>
<sequence>MLMTLQQRINILVRLGNYMQENDEAWQSAKRKAFVNNNWFIEDFVDLAVNNIVQQLLQPEALHQLAASYKIPDTLPAPKKVGIVMAGNIPLVGFHDFLCVFLSGHIALIKPSSKDEALITQLVNLLHQWEPATQQTVAILPLLKNCEAYIATGSNNSSRYFEAYFSKFPHIIRKNRTSVAMLSGKESTTELESLADDIYQYFGLGCRNVTKLYVPVGYDFVPLINALRKYSHLTDHNKFKNNYDYQLAAKIINNEYYMTDGTILLIENKSPFAPISQVHYEYYEQADDVLQQLSGDEAIQCVTGTAAIPFGGAQTPGICDFADGVDTMAFLMDLGSGN</sequence>
<keyword evidence="1" id="KW-0521">NADP</keyword>
<dbReference type="InterPro" id="IPR008670">
    <property type="entry name" value="CoA_reduct_LuxC"/>
</dbReference>
<evidence type="ECO:0000313" key="3">
    <source>
        <dbReference type="Proteomes" id="UP000184368"/>
    </source>
</evidence>
<dbReference type="GO" id="GO:0008218">
    <property type="term" value="P:bioluminescence"/>
    <property type="evidence" value="ECO:0007669"/>
    <property type="project" value="InterPro"/>
</dbReference>
<reference evidence="2 3" key="1">
    <citation type="submission" date="2016-11" db="EMBL/GenBank/DDBJ databases">
        <authorList>
            <person name="Jaros S."/>
            <person name="Januszkiewicz K."/>
            <person name="Wedrychowicz H."/>
        </authorList>
    </citation>
    <scope>NUCLEOTIDE SEQUENCE [LARGE SCALE GENOMIC DNA]</scope>
    <source>
        <strain evidence="2 3">DSM 26897</strain>
    </source>
</reference>
<gene>
    <name evidence="2" type="ORF">SAMN05444008_102298</name>
</gene>
<keyword evidence="3" id="KW-1185">Reference proteome</keyword>
<protein>
    <submittedName>
        <fullName evidence="2">Acyl-CoA reductase (LuxC)</fullName>
    </submittedName>
</protein>
<dbReference type="EMBL" id="FQUO01000002">
    <property type="protein sequence ID" value="SHE69457.1"/>
    <property type="molecule type" value="Genomic_DNA"/>
</dbReference>
<name>A0A1M4VKQ0_9BACT</name>
<proteinExistence type="predicted"/>
<evidence type="ECO:0000256" key="1">
    <source>
        <dbReference type="ARBA" id="ARBA00022857"/>
    </source>
</evidence>